<reference evidence="1 2" key="2">
    <citation type="journal article" date="2015" name="Stand. Genomic Sci.">
        <title>The complete genome sequence of the rumen methanogen Methanosarcina barkeri CM1.</title>
        <authorList>
            <person name="Lambie S.C."/>
            <person name="Kelly W.J."/>
            <person name="Leahy S.C."/>
            <person name="Li D."/>
            <person name="Reilly K."/>
            <person name="McAllister T.A."/>
            <person name="Valle E.R."/>
            <person name="Attwood G.T."/>
            <person name="Altermann E."/>
        </authorList>
    </citation>
    <scope>NUCLEOTIDE SEQUENCE [LARGE SCALE GENOMIC DNA]</scope>
    <source>
        <strain evidence="1 2">CM1</strain>
    </source>
</reference>
<dbReference type="EMBL" id="CP008746">
    <property type="protein sequence ID" value="AKJ39178.1"/>
    <property type="molecule type" value="Genomic_DNA"/>
</dbReference>
<reference evidence="2" key="1">
    <citation type="submission" date="2014-06" db="EMBL/GenBank/DDBJ databases">
        <title>The complete genome sequence of Methanosarcina barkeri CM1.</title>
        <authorList>
            <consortium name="Pastoral Greenhouse Gas Research Consortium"/>
            <person name="Lambie S.C."/>
            <person name="Leahy S.C."/>
            <person name="Kelly W.J."/>
            <person name="Li D."/>
            <person name="Reilly K."/>
            <person name="Attwood G.T."/>
            <person name="Altermann E."/>
        </authorList>
    </citation>
    <scope>NUCLEOTIDE SEQUENCE [LARGE SCALE GENOMIC DNA]</scope>
    <source>
        <strain evidence="2">CM1</strain>
    </source>
</reference>
<accession>A0A0G3CH06</accession>
<sequence length="100" mass="10890">MTLVFVPVPAALLALRRYTVTSCCRIGCMGFCIVEKVSSPKLQFHAIGEPEVLFLKVTLSGAFPILGDPWKLTTGFDAVVPTVKLSFVARSALCHFVTFI</sequence>
<name>A0A0G3CH06_METBA</name>
<evidence type="ECO:0000313" key="1">
    <source>
        <dbReference type="EMBL" id="AKJ39178.1"/>
    </source>
</evidence>
<dbReference type="Proteomes" id="UP000035331">
    <property type="component" value="Chromosome"/>
</dbReference>
<dbReference type="AlphaFoldDB" id="A0A0G3CH06"/>
<protein>
    <submittedName>
        <fullName evidence="1">Uncharacterized protein</fullName>
    </submittedName>
</protein>
<organism evidence="1 2">
    <name type="scientific">Methanosarcina barkeri CM1</name>
    <dbReference type="NCBI Taxonomy" id="796385"/>
    <lineage>
        <taxon>Archaea</taxon>
        <taxon>Methanobacteriati</taxon>
        <taxon>Methanobacteriota</taxon>
        <taxon>Stenosarchaea group</taxon>
        <taxon>Methanomicrobia</taxon>
        <taxon>Methanosarcinales</taxon>
        <taxon>Methanosarcinaceae</taxon>
        <taxon>Methanosarcina</taxon>
    </lineage>
</organism>
<evidence type="ECO:0000313" key="2">
    <source>
        <dbReference type="Proteomes" id="UP000035331"/>
    </source>
</evidence>
<proteinExistence type="predicted"/>
<gene>
    <name evidence="1" type="ORF">MCM1_2159</name>
</gene>
<dbReference type="PATRIC" id="fig|796385.3.peg.2664"/>